<gene>
    <name evidence="1" type="ORF">Stube_04930</name>
</gene>
<dbReference type="AlphaFoldDB" id="A0A640UJV8"/>
<evidence type="ECO:0000313" key="2">
    <source>
        <dbReference type="Proteomes" id="UP000431826"/>
    </source>
</evidence>
<evidence type="ECO:0000313" key="1">
    <source>
        <dbReference type="EMBL" id="GFE35820.1"/>
    </source>
</evidence>
<dbReference type="EMBL" id="BLIR01000001">
    <property type="protein sequence ID" value="GFE35820.1"/>
    <property type="molecule type" value="Genomic_DNA"/>
</dbReference>
<dbReference type="Proteomes" id="UP000431826">
    <property type="component" value="Unassembled WGS sequence"/>
</dbReference>
<comment type="caution">
    <text evidence="1">The sequence shown here is derived from an EMBL/GenBank/DDBJ whole genome shotgun (WGS) entry which is preliminary data.</text>
</comment>
<name>A0A640UJV8_9ACTN</name>
<keyword evidence="2" id="KW-1185">Reference proteome</keyword>
<organism evidence="1 2">
    <name type="scientific">Streptomyces tubercidicus</name>
    <dbReference type="NCBI Taxonomy" id="47759"/>
    <lineage>
        <taxon>Bacteria</taxon>
        <taxon>Bacillati</taxon>
        <taxon>Actinomycetota</taxon>
        <taxon>Actinomycetes</taxon>
        <taxon>Kitasatosporales</taxon>
        <taxon>Streptomycetaceae</taxon>
        <taxon>Streptomyces</taxon>
    </lineage>
</organism>
<reference evidence="1 2" key="1">
    <citation type="submission" date="2019-12" db="EMBL/GenBank/DDBJ databases">
        <title>Whole genome shotgun sequence of Streptomyces tubercidicus NBRC 13090.</title>
        <authorList>
            <person name="Ichikawa N."/>
            <person name="Kimura A."/>
            <person name="Kitahashi Y."/>
            <person name="Komaki H."/>
            <person name="Tamura T."/>
        </authorList>
    </citation>
    <scope>NUCLEOTIDE SEQUENCE [LARGE SCALE GENOMIC DNA]</scope>
    <source>
        <strain evidence="1 2">NBRC 13090</strain>
    </source>
</reference>
<accession>A0A640UJV8</accession>
<protein>
    <submittedName>
        <fullName evidence="1">Uncharacterized protein</fullName>
    </submittedName>
</protein>
<proteinExistence type="predicted"/>
<sequence>MRTAGVVIAARPEVRGSAGLALVTVGRLRLLSDQLFRWAVEAGRGARQPRQLQAPVQGQARALPCSVAFSRCYRVASRAGAPADRRVGSGVEEPGRQAVEDPVEPVREVAVADLLRVHVLLGGVALAQPRVLPCGLVEGRAQTDGMVVRLVGRGPLLRAPAACWWARTIVESTETVQLRSSSASAWATSAVNTRSQVPSTAHIRSRL</sequence>